<dbReference type="Proteomes" id="UP000287910">
    <property type="component" value="Unassembled WGS sequence"/>
</dbReference>
<dbReference type="EMBL" id="RYYR01000002">
    <property type="protein sequence ID" value="RUL56477.1"/>
    <property type="molecule type" value="Genomic_DNA"/>
</dbReference>
<dbReference type="RefSeq" id="WP_126657394.1">
    <property type="nucleotide sequence ID" value="NZ_RYYR01000002.1"/>
</dbReference>
<gene>
    <name evidence="2" type="ORF">EK386_02260</name>
</gene>
<evidence type="ECO:0000313" key="3">
    <source>
        <dbReference type="Proteomes" id="UP000287910"/>
    </source>
</evidence>
<dbReference type="InterPro" id="IPR008822">
    <property type="entry name" value="Endonuclease_RusA-like"/>
</dbReference>
<evidence type="ECO:0000313" key="2">
    <source>
        <dbReference type="EMBL" id="RUL56477.1"/>
    </source>
</evidence>
<sequence>MGKIQFEIPGDVQAQQRPKFSRAGNGVKAVDPQESRDYKSFVRLVASQHAPDVLITEPIKLTIDVYRKIPKDKQTGPKMKLIGEGKLRPTTKPDIDNLAKGIKDGLSKVLWHDDSQVIELVARKWYSENPRAVVTVEWVL</sequence>
<dbReference type="GO" id="GO:0006281">
    <property type="term" value="P:DNA repair"/>
    <property type="evidence" value="ECO:0007669"/>
    <property type="project" value="InterPro"/>
</dbReference>
<feature type="region of interest" description="Disordered" evidence="1">
    <location>
        <begin position="1"/>
        <end position="29"/>
    </location>
</feature>
<dbReference type="AlphaFoldDB" id="A0A432LFP3"/>
<protein>
    <submittedName>
        <fullName evidence="2">RusA family crossover junction endodeoxyribonuclease</fullName>
    </submittedName>
</protein>
<evidence type="ECO:0000256" key="1">
    <source>
        <dbReference type="SAM" id="MobiDB-lite"/>
    </source>
</evidence>
<proteinExistence type="predicted"/>
<dbReference type="InterPro" id="IPR036614">
    <property type="entry name" value="RusA-like_sf"/>
</dbReference>
<dbReference type="GO" id="GO:0000287">
    <property type="term" value="F:magnesium ion binding"/>
    <property type="evidence" value="ECO:0007669"/>
    <property type="project" value="InterPro"/>
</dbReference>
<name>A0A432LFP3_9BACI</name>
<keyword evidence="3" id="KW-1185">Reference proteome</keyword>
<organism evidence="2 3">
    <name type="scientific">Lysinibacillus antri</name>
    <dbReference type="NCBI Taxonomy" id="2498145"/>
    <lineage>
        <taxon>Bacteria</taxon>
        <taxon>Bacillati</taxon>
        <taxon>Bacillota</taxon>
        <taxon>Bacilli</taxon>
        <taxon>Bacillales</taxon>
        <taxon>Bacillaceae</taxon>
        <taxon>Lysinibacillus</taxon>
    </lineage>
</organism>
<dbReference type="SUPFAM" id="SSF103084">
    <property type="entry name" value="Holliday junction resolvase RusA"/>
    <property type="match status" value="1"/>
</dbReference>
<accession>A0A432LFP3</accession>
<dbReference type="Pfam" id="PF05866">
    <property type="entry name" value="RusA"/>
    <property type="match status" value="1"/>
</dbReference>
<comment type="caution">
    <text evidence="2">The sequence shown here is derived from an EMBL/GenBank/DDBJ whole genome shotgun (WGS) entry which is preliminary data.</text>
</comment>
<dbReference type="GO" id="GO:0006310">
    <property type="term" value="P:DNA recombination"/>
    <property type="evidence" value="ECO:0007669"/>
    <property type="project" value="InterPro"/>
</dbReference>
<reference evidence="2 3" key="1">
    <citation type="submission" date="2018-12" db="EMBL/GenBank/DDBJ databases">
        <title>Lysinibacillus antri sp. nov., isolated from a cave soil.</title>
        <authorList>
            <person name="Narsing Rao M.P."/>
            <person name="Zhang H."/>
            <person name="Dong Z.-Y."/>
            <person name="Niu X.-K."/>
            <person name="Zhang K."/>
            <person name="Fang B.-Z."/>
            <person name="Kang Y.-Q."/>
            <person name="Xiao M."/>
            <person name="Li W.-J."/>
        </authorList>
    </citation>
    <scope>NUCLEOTIDE SEQUENCE [LARGE SCALE GENOMIC DNA]</scope>
    <source>
        <strain evidence="2 3">SYSU K30002</strain>
    </source>
</reference>
<dbReference type="Gene3D" id="3.30.1330.70">
    <property type="entry name" value="Holliday junction resolvase RusA"/>
    <property type="match status" value="1"/>
</dbReference>